<comment type="caution">
    <text evidence="7">The sequence shown here is derived from an EMBL/GenBank/DDBJ whole genome shotgun (WGS) entry which is preliminary data.</text>
</comment>
<dbReference type="OrthoDB" id="1641903at2759"/>
<reference evidence="7" key="1">
    <citation type="submission" date="2023-05" db="EMBL/GenBank/DDBJ databases">
        <title>Genome and transcriptome analyses reveal genes involved in the formation of fine ridges on petal epidermal cells in Hibiscus trionum.</title>
        <authorList>
            <person name="Koshimizu S."/>
            <person name="Masuda S."/>
            <person name="Ishii T."/>
            <person name="Shirasu K."/>
            <person name="Hoshino A."/>
            <person name="Arita M."/>
        </authorList>
    </citation>
    <scope>NUCLEOTIDE SEQUENCE</scope>
    <source>
        <strain evidence="7">Hamamatsu line</strain>
    </source>
</reference>
<dbReference type="Proteomes" id="UP001165190">
    <property type="component" value="Unassembled WGS sequence"/>
</dbReference>
<keyword evidence="8" id="KW-1185">Reference proteome</keyword>
<dbReference type="Pfam" id="PF00860">
    <property type="entry name" value="Xan_ur_permease"/>
    <property type="match status" value="1"/>
</dbReference>
<comment type="similarity">
    <text evidence="2">Belongs to the nucleobase:cation symporter-2 (NCS2) (TC 2.A.40) family.</text>
</comment>
<evidence type="ECO:0000256" key="1">
    <source>
        <dbReference type="ARBA" id="ARBA00004141"/>
    </source>
</evidence>
<keyword evidence="3 6" id="KW-0812">Transmembrane</keyword>
<dbReference type="PANTHER" id="PTHR11119">
    <property type="entry name" value="XANTHINE-URACIL / VITAMIN C PERMEASE FAMILY MEMBER"/>
    <property type="match status" value="1"/>
</dbReference>
<dbReference type="EMBL" id="BSYR01000031">
    <property type="protein sequence ID" value="GMI98046.1"/>
    <property type="molecule type" value="Genomic_DNA"/>
</dbReference>
<dbReference type="AlphaFoldDB" id="A0A9W7MEV7"/>
<feature type="transmembrane region" description="Helical" evidence="6">
    <location>
        <begin position="128"/>
        <end position="147"/>
    </location>
</feature>
<evidence type="ECO:0000313" key="8">
    <source>
        <dbReference type="Proteomes" id="UP001165190"/>
    </source>
</evidence>
<evidence type="ECO:0000313" key="7">
    <source>
        <dbReference type="EMBL" id="GMI98046.1"/>
    </source>
</evidence>
<keyword evidence="5 6" id="KW-0472">Membrane</keyword>
<gene>
    <name evidence="7" type="ORF">HRI_003473900</name>
</gene>
<comment type="subcellular location">
    <subcellularLocation>
        <location evidence="1">Membrane</location>
        <topology evidence="1">Multi-pass membrane protein</topology>
    </subcellularLocation>
</comment>
<evidence type="ECO:0000256" key="2">
    <source>
        <dbReference type="ARBA" id="ARBA00008821"/>
    </source>
</evidence>
<proteinExistence type="inferred from homology"/>
<accession>A0A9W7MEV7</accession>
<feature type="transmembrane region" description="Helical" evidence="6">
    <location>
        <begin position="96"/>
        <end position="116"/>
    </location>
</feature>
<evidence type="ECO:0000256" key="4">
    <source>
        <dbReference type="ARBA" id="ARBA00022989"/>
    </source>
</evidence>
<name>A0A9W7MEV7_HIBTR</name>
<dbReference type="GO" id="GO:0016020">
    <property type="term" value="C:membrane"/>
    <property type="evidence" value="ECO:0007669"/>
    <property type="project" value="UniProtKB-SubCell"/>
</dbReference>
<feature type="transmembrane region" description="Helical" evidence="6">
    <location>
        <begin position="68"/>
        <end position="90"/>
    </location>
</feature>
<dbReference type="GO" id="GO:0022857">
    <property type="term" value="F:transmembrane transporter activity"/>
    <property type="evidence" value="ECO:0007669"/>
    <property type="project" value="InterPro"/>
</dbReference>
<evidence type="ECO:0000256" key="5">
    <source>
        <dbReference type="ARBA" id="ARBA00023136"/>
    </source>
</evidence>
<keyword evidence="4 6" id="KW-1133">Transmembrane helix</keyword>
<dbReference type="InterPro" id="IPR006043">
    <property type="entry name" value="NCS2"/>
</dbReference>
<evidence type="ECO:0000256" key="3">
    <source>
        <dbReference type="ARBA" id="ARBA00022692"/>
    </source>
</evidence>
<evidence type="ECO:0000256" key="6">
    <source>
        <dbReference type="SAM" id="Phobius"/>
    </source>
</evidence>
<organism evidence="7 8">
    <name type="scientific">Hibiscus trionum</name>
    <name type="common">Flower of an hour</name>
    <dbReference type="NCBI Taxonomy" id="183268"/>
    <lineage>
        <taxon>Eukaryota</taxon>
        <taxon>Viridiplantae</taxon>
        <taxon>Streptophyta</taxon>
        <taxon>Embryophyta</taxon>
        <taxon>Tracheophyta</taxon>
        <taxon>Spermatophyta</taxon>
        <taxon>Magnoliopsida</taxon>
        <taxon>eudicotyledons</taxon>
        <taxon>Gunneridae</taxon>
        <taxon>Pentapetalae</taxon>
        <taxon>rosids</taxon>
        <taxon>malvids</taxon>
        <taxon>Malvales</taxon>
        <taxon>Malvaceae</taxon>
        <taxon>Malvoideae</taxon>
        <taxon>Hibiscus</taxon>
    </lineage>
</organism>
<protein>
    <submittedName>
        <fullName evidence="7">Uncharacterized protein</fullName>
    </submittedName>
</protein>
<sequence>MTKQVGTYHSASLLVSSKPPTPGVVSRGIALEGFCSLLAGLWGSGTGSTTLTDNTHTINITKIASRRAVVFGAVFSILFWFVGKVAAILASIPLSLVAAILCFMWALVVALGLSTLHYTQTASFRNMTIVGGVFVSWFINSCLFPTVRIHVEFDAAKLFCCVCSCI</sequence>